<name>A0A3N9X6G5_9ACTN</name>
<evidence type="ECO:0000313" key="3">
    <source>
        <dbReference type="Proteomes" id="UP000266889"/>
    </source>
</evidence>
<feature type="region of interest" description="Disordered" evidence="1">
    <location>
        <begin position="400"/>
        <end position="442"/>
    </location>
</feature>
<sequence>MGDGLVDEFERYVADVTVTAALREWAAGRDAVVRPPCHPGRRRGHSEAELIPVIAERRDGRNAEQLYVKVLPTAQAAEEAARHARAVTLDPGFAERHLVGQPYPPYPVGDGRYLMFQDIAHGAEQLVPLAEVRDDQRKDAYKALLDGVWNHWYRQGRRTSRTSVGRFVRRELTDAGARDELPEAMNSLGLGDVQGDWLHDTATGAVLPHPLRFAETGSLFADDQLDQLCGASHGDLHERNVLYACSRAGQVHVKKFCLVDTDRFAVDAPLTRDQATLLLDAVRPDVANSPRGVDTDALRTLLIDPEERPSDRLSARQVKAIKASYSVGLVVARTGNWGVSWRAQYLLSLLSQALISCTYEDAGRAGRAWYFQLAAYAAHAYQREFRPDVVPPTAAGLPTLPQADPLPQLAFPGNDQSARFNAVGPQPSQQNRGAPLDRPPFEQTPRALDAEAAARHRGPVPISQRQTSAGWYALPHRSVTSPIGRSSASGWPSARDGGRHVNRPVLRQTGSARTTRVPRPRRPAVEEVVRVPTATSRFSRLPPKARAVLAILLGGVSLTPLVMIGATTIRGRDEARVVPTTEATPGTQPSTGSTPTVVGRSGRLTDLALAVAGIAPTAAAGAYTVSCLRVWAPADLAPGIDRNSYRDETLWWTAELSGRRVVTPVTRGRRSGAPATFRYLPGDLSEIPPAPSVDPQELRQQLAAQLGELPPEMRTAAGMLTVVSRIFRYHLLSPGQVSALLFELAATPGMQDRGAYPDWDGRSGLAFSADDTQGRRETLQFNPLTGELLSHQTTTVADEQILDYVLFLPKRRTDRTIAPDCA</sequence>
<feature type="region of interest" description="Disordered" evidence="1">
    <location>
        <begin position="482"/>
        <end position="521"/>
    </location>
</feature>
<feature type="compositionally biased region" description="Low complexity" evidence="1">
    <location>
        <begin position="584"/>
        <end position="596"/>
    </location>
</feature>
<feature type="region of interest" description="Disordered" evidence="1">
    <location>
        <begin position="579"/>
        <end position="599"/>
    </location>
</feature>
<organism evidence="2 3">
    <name type="scientific">Micromonospora arida</name>
    <dbReference type="NCBI Taxonomy" id="2203715"/>
    <lineage>
        <taxon>Bacteria</taxon>
        <taxon>Bacillati</taxon>
        <taxon>Actinomycetota</taxon>
        <taxon>Actinomycetes</taxon>
        <taxon>Micromonosporales</taxon>
        <taxon>Micromonosporaceae</taxon>
        <taxon>Micromonospora</taxon>
    </lineage>
</organism>
<keyword evidence="3" id="KW-1185">Reference proteome</keyword>
<reference evidence="2 3" key="1">
    <citation type="submission" date="2018-05" db="EMBL/GenBank/DDBJ databases">
        <title>Micromonospora from Atacama Desert.</title>
        <authorList>
            <person name="Carro L."/>
            <person name="Goodfellow M."/>
            <person name="Klenk H.-P."/>
        </authorList>
    </citation>
    <scope>NUCLEOTIDE SEQUENCE [LARGE SCALE GENOMIC DNA]</scope>
    <source>
        <strain evidence="2 3">LB32</strain>
    </source>
</reference>
<comment type="caution">
    <text evidence="2">The sequence shown here is derived from an EMBL/GenBank/DDBJ whole genome shotgun (WGS) entry which is preliminary data.</text>
</comment>
<evidence type="ECO:0000256" key="1">
    <source>
        <dbReference type="SAM" id="MobiDB-lite"/>
    </source>
</evidence>
<evidence type="ECO:0000313" key="2">
    <source>
        <dbReference type="EMBL" id="RQX08570.1"/>
    </source>
</evidence>
<dbReference type="Proteomes" id="UP000266889">
    <property type="component" value="Unassembled WGS sequence"/>
</dbReference>
<dbReference type="EMBL" id="QGSY01000191">
    <property type="protein sequence ID" value="RQX08570.1"/>
    <property type="molecule type" value="Genomic_DNA"/>
</dbReference>
<proteinExistence type="predicted"/>
<dbReference type="AlphaFoldDB" id="A0A3N9X6G5"/>
<accession>A0A3N9X6G5</accession>
<protein>
    <submittedName>
        <fullName evidence="2">Uncharacterized protein</fullName>
    </submittedName>
</protein>
<gene>
    <name evidence="2" type="ORF">DLJ58_17590</name>
</gene>
<dbReference type="OrthoDB" id="4349880at2"/>
<dbReference type="RefSeq" id="WP_124857772.1">
    <property type="nucleotide sequence ID" value="NZ_JBEXYX010000001.1"/>
</dbReference>